<accession>A0ABU0P227</accession>
<protein>
    <submittedName>
        <fullName evidence="1">Uncharacterized protein</fullName>
    </submittedName>
</protein>
<dbReference type="EMBL" id="JAUSWV010000002">
    <property type="protein sequence ID" value="MDQ0584770.1"/>
    <property type="molecule type" value="Genomic_DNA"/>
</dbReference>
<proteinExistence type="predicted"/>
<dbReference type="Proteomes" id="UP001230654">
    <property type="component" value="Unassembled WGS sequence"/>
</dbReference>
<sequence>MSVLSCQARGLTRRLAVDFKRVDSALCRRA</sequence>
<gene>
    <name evidence="1" type="ORF">QF030_006948</name>
</gene>
<evidence type="ECO:0000313" key="2">
    <source>
        <dbReference type="Proteomes" id="UP001230654"/>
    </source>
</evidence>
<evidence type="ECO:0000313" key="1">
    <source>
        <dbReference type="EMBL" id="MDQ0584770.1"/>
    </source>
</evidence>
<name>A0ABU0P227_STRRH</name>
<organism evidence="1 2">
    <name type="scientific">Streptomyces rishiriensis</name>
    <dbReference type="NCBI Taxonomy" id="68264"/>
    <lineage>
        <taxon>Bacteria</taxon>
        <taxon>Bacillati</taxon>
        <taxon>Actinomycetota</taxon>
        <taxon>Actinomycetes</taxon>
        <taxon>Kitasatosporales</taxon>
        <taxon>Streptomycetaceae</taxon>
        <taxon>Streptomyces</taxon>
    </lineage>
</organism>
<keyword evidence="2" id="KW-1185">Reference proteome</keyword>
<comment type="caution">
    <text evidence="1">The sequence shown here is derived from an EMBL/GenBank/DDBJ whole genome shotgun (WGS) entry which is preliminary data.</text>
</comment>
<reference evidence="1 2" key="1">
    <citation type="submission" date="2023-07" db="EMBL/GenBank/DDBJ databases">
        <title>Comparative genomics of wheat-associated soil bacteria to identify genetic determinants of phenazine resistance.</title>
        <authorList>
            <person name="Mouncey N."/>
        </authorList>
    </citation>
    <scope>NUCLEOTIDE SEQUENCE [LARGE SCALE GENOMIC DNA]</scope>
    <source>
        <strain evidence="1 2">B2I6</strain>
    </source>
</reference>